<dbReference type="InterPro" id="IPR011761">
    <property type="entry name" value="ATP-grasp"/>
</dbReference>
<organism evidence="13 14">
    <name type="scientific">Basidiobolus ranarum</name>
    <dbReference type="NCBI Taxonomy" id="34480"/>
    <lineage>
        <taxon>Eukaryota</taxon>
        <taxon>Fungi</taxon>
        <taxon>Fungi incertae sedis</taxon>
        <taxon>Zoopagomycota</taxon>
        <taxon>Entomophthoromycotina</taxon>
        <taxon>Basidiobolomycetes</taxon>
        <taxon>Basidiobolales</taxon>
        <taxon>Basidiobolaceae</taxon>
        <taxon>Basidiobolus</taxon>
    </lineage>
</organism>
<dbReference type="Gene3D" id="3.30.1490.20">
    <property type="entry name" value="ATP-grasp fold, A domain"/>
    <property type="match status" value="1"/>
</dbReference>
<evidence type="ECO:0000256" key="8">
    <source>
        <dbReference type="ARBA" id="ARBA00022793"/>
    </source>
</evidence>
<keyword evidence="10 11" id="KW-0456">Lyase</keyword>
<comment type="similarity">
    <text evidence="3 11">In the C-terminal section; belongs to the AIR carboxylase family. Class I subfamily.</text>
</comment>
<dbReference type="NCBIfam" id="TIGR01162">
    <property type="entry name" value="purE"/>
    <property type="match status" value="1"/>
</dbReference>
<dbReference type="SMART" id="SM01001">
    <property type="entry name" value="AIRC"/>
    <property type="match status" value="1"/>
</dbReference>
<sequence>MDNRTVGILGGGQLGRMLIEAASRLNINVGILDSPDDAPAKQIAANQFHVRGDFKDPAKISELASKVDVLTVEIEHVNTETLEALEKEKNIKIQPSPATIRLIQDKYVQKVHLSKFGVPLPDYKEVNSVEDLTSVAHEWGYPVMLKSKTLAYDGRGNAVVRSDADVSVAIEKLGGVSKGLYVERWASFVKELAVMVTRSVDGTVSSYPVVETIQRDNVCHLVIAPAQIDGAAAKKAKKIAEDAIKTLEGAGIFGVEMFLMEDGDILLNEIAPRPHNSGHYTIEACHTSQFENHLRAILGLPLGSTELKVPVAAMINILGSDTLQETLRPCAVSLTTPGATVHLYGKKESRKGRKMGHITVVADSIQQLNERIRPILDTIPPAEDGSRDADLAVTPMVGVIMGSDSDLPTMKACADILRDFDVPFELTIVSAHRTPDRMIEYAKTAHERGIKVIIAAAGGAAHLPGMVAAVTPLPVIGVPIQGKVLDGMDSLYSIVQMPRGVPVATVAIGNSTNAALLAIRMLGSFIPGYLEKMINYQNTMESEVMAKVGRLDEIGWEKY</sequence>
<dbReference type="InterPro" id="IPR003135">
    <property type="entry name" value="ATP-grasp_carboxylate-amine"/>
</dbReference>
<accession>A0ABR2WB52</accession>
<comment type="pathway">
    <text evidence="2 11">Purine metabolism; IMP biosynthesis via de novo pathway; 5-amino-1-(5-phospho-D-ribosyl)imidazole-4-carboxylate from 5-amino-1-(5-phospho-D-ribosyl)imidazole (carboxylase route): step 1/1.</text>
</comment>
<protein>
    <recommendedName>
        <fullName evidence="5 11">Phosphoribosylaminoimidazole carboxylase</fullName>
        <ecNumber evidence="4 11">4.1.1.21</ecNumber>
    </recommendedName>
</protein>
<feature type="domain" description="ATP-grasp" evidence="12">
    <location>
        <begin position="110"/>
        <end position="298"/>
    </location>
</feature>
<dbReference type="InterPro" id="IPR040686">
    <property type="entry name" value="PurK_C"/>
</dbReference>
<dbReference type="Gene3D" id="3.40.50.1970">
    <property type="match status" value="1"/>
</dbReference>
<dbReference type="SUPFAM" id="SSF52440">
    <property type="entry name" value="PreATP-grasp domain"/>
    <property type="match status" value="1"/>
</dbReference>
<evidence type="ECO:0000256" key="4">
    <source>
        <dbReference type="ARBA" id="ARBA00012329"/>
    </source>
</evidence>
<dbReference type="Gene3D" id="3.30.470.20">
    <property type="entry name" value="ATP-grasp fold, B domain"/>
    <property type="match status" value="1"/>
</dbReference>
<dbReference type="SUPFAM" id="SSF52255">
    <property type="entry name" value="N5-CAIR mutase (phosphoribosylaminoimidazole carboxylase, PurE)"/>
    <property type="match status" value="1"/>
</dbReference>
<dbReference type="EC" id="4.1.1.21" evidence="4 11"/>
<keyword evidence="14" id="KW-1185">Reference proteome</keyword>
<dbReference type="PIRSF" id="PIRSF001340">
    <property type="entry name" value="AIR_carboxylase"/>
    <property type="match status" value="1"/>
</dbReference>
<dbReference type="SUPFAM" id="SSF56059">
    <property type="entry name" value="Glutathione synthetase ATP-binding domain-like"/>
    <property type="match status" value="1"/>
</dbReference>
<keyword evidence="6 11" id="KW-0547">Nucleotide-binding</keyword>
<comment type="caution">
    <text evidence="13">The sequence shown here is derived from an EMBL/GenBank/DDBJ whole genome shotgun (WGS) entry which is preliminary data.</text>
</comment>
<gene>
    <name evidence="13" type="primary">ADE2</name>
    <name evidence="13" type="ORF">K7432_000479</name>
</gene>
<comment type="catalytic activity">
    <reaction evidence="1 11">
        <text>5-amino-1-(5-phospho-D-ribosyl)imidazole-4-carboxylate + H(+) = 5-amino-1-(5-phospho-beta-D-ribosyl)imidazole + CO2</text>
        <dbReference type="Rhea" id="RHEA:10792"/>
        <dbReference type="ChEBI" id="CHEBI:15378"/>
        <dbReference type="ChEBI" id="CHEBI:16526"/>
        <dbReference type="ChEBI" id="CHEBI:77657"/>
        <dbReference type="ChEBI" id="CHEBI:137981"/>
        <dbReference type="EC" id="4.1.1.21"/>
    </reaction>
</comment>
<evidence type="ECO:0000259" key="12">
    <source>
        <dbReference type="PROSITE" id="PS50975"/>
    </source>
</evidence>
<proteinExistence type="inferred from homology"/>
<dbReference type="NCBIfam" id="NF004680">
    <property type="entry name" value="PRK06019.1-6"/>
    <property type="match status" value="1"/>
</dbReference>
<dbReference type="HAMAP" id="MF_01929">
    <property type="entry name" value="PurE_classI"/>
    <property type="match status" value="1"/>
</dbReference>
<keyword evidence="9 11" id="KW-0067">ATP-binding</keyword>
<evidence type="ECO:0000256" key="5">
    <source>
        <dbReference type="ARBA" id="ARBA00021059"/>
    </source>
</evidence>
<dbReference type="Gene3D" id="3.40.50.20">
    <property type="match status" value="1"/>
</dbReference>
<dbReference type="InterPro" id="IPR005875">
    <property type="entry name" value="PurK"/>
</dbReference>
<dbReference type="InterPro" id="IPR000031">
    <property type="entry name" value="PurE_dom"/>
</dbReference>
<dbReference type="SUPFAM" id="SSF51246">
    <property type="entry name" value="Rudiment single hybrid motif"/>
    <property type="match status" value="1"/>
</dbReference>
<keyword evidence="8 11" id="KW-0210">Decarboxylase</keyword>
<dbReference type="InterPro" id="IPR016301">
    <property type="entry name" value="Ade2_fungi/plant"/>
</dbReference>
<dbReference type="Pfam" id="PF00731">
    <property type="entry name" value="AIRC"/>
    <property type="match status" value="1"/>
</dbReference>
<dbReference type="InterPro" id="IPR016185">
    <property type="entry name" value="PreATP-grasp_dom_sf"/>
</dbReference>
<dbReference type="PANTHER" id="PTHR11609:SF5">
    <property type="entry name" value="PHOSPHORIBOSYLAMINOIMIDAZOLE CARBOXYLASE"/>
    <property type="match status" value="1"/>
</dbReference>
<evidence type="ECO:0000313" key="14">
    <source>
        <dbReference type="Proteomes" id="UP001479436"/>
    </source>
</evidence>
<dbReference type="NCBIfam" id="TIGR01161">
    <property type="entry name" value="purK"/>
    <property type="match status" value="1"/>
</dbReference>
<evidence type="ECO:0000256" key="2">
    <source>
        <dbReference type="ARBA" id="ARBA00004747"/>
    </source>
</evidence>
<evidence type="ECO:0000256" key="7">
    <source>
        <dbReference type="ARBA" id="ARBA00022755"/>
    </source>
</evidence>
<dbReference type="GO" id="GO:0004638">
    <property type="term" value="F:phosphoribosylaminoimidazole carboxylase activity"/>
    <property type="evidence" value="ECO:0007669"/>
    <property type="project" value="UniProtKB-EC"/>
</dbReference>
<evidence type="ECO:0000256" key="11">
    <source>
        <dbReference type="PIRNR" id="PIRNR001340"/>
    </source>
</evidence>
<dbReference type="InterPro" id="IPR013815">
    <property type="entry name" value="ATP_grasp_subdomain_1"/>
</dbReference>
<evidence type="ECO:0000256" key="6">
    <source>
        <dbReference type="ARBA" id="ARBA00022741"/>
    </source>
</evidence>
<evidence type="ECO:0000256" key="3">
    <source>
        <dbReference type="ARBA" id="ARBA00006114"/>
    </source>
</evidence>
<evidence type="ECO:0000256" key="10">
    <source>
        <dbReference type="ARBA" id="ARBA00023239"/>
    </source>
</evidence>
<dbReference type="HAMAP" id="MF_01928">
    <property type="entry name" value="PurK"/>
    <property type="match status" value="1"/>
</dbReference>
<name>A0ABR2WB52_9FUNG</name>
<keyword evidence="7 11" id="KW-0658">Purine biosynthesis</keyword>
<dbReference type="Proteomes" id="UP001479436">
    <property type="component" value="Unassembled WGS sequence"/>
</dbReference>
<evidence type="ECO:0000256" key="9">
    <source>
        <dbReference type="ARBA" id="ARBA00022840"/>
    </source>
</evidence>
<dbReference type="PROSITE" id="PS50975">
    <property type="entry name" value="ATP_GRASP"/>
    <property type="match status" value="1"/>
</dbReference>
<dbReference type="PANTHER" id="PTHR11609">
    <property type="entry name" value="PURINE BIOSYNTHESIS PROTEIN 6/7, PUR6/7"/>
    <property type="match status" value="1"/>
</dbReference>
<dbReference type="NCBIfam" id="NF004679">
    <property type="entry name" value="PRK06019.1-5"/>
    <property type="match status" value="1"/>
</dbReference>
<dbReference type="Pfam" id="PF02222">
    <property type="entry name" value="ATP-grasp"/>
    <property type="match status" value="1"/>
</dbReference>
<evidence type="ECO:0000313" key="13">
    <source>
        <dbReference type="EMBL" id="KAK9729197.1"/>
    </source>
</evidence>
<evidence type="ECO:0000256" key="1">
    <source>
        <dbReference type="ARBA" id="ARBA00001244"/>
    </source>
</evidence>
<dbReference type="InterPro" id="IPR033747">
    <property type="entry name" value="PurE_ClassI"/>
</dbReference>
<dbReference type="EMBL" id="JASJQH010006884">
    <property type="protein sequence ID" value="KAK9729197.1"/>
    <property type="molecule type" value="Genomic_DNA"/>
</dbReference>
<dbReference type="Pfam" id="PF22660">
    <property type="entry name" value="RS_preATP-grasp-like"/>
    <property type="match status" value="1"/>
</dbReference>
<reference evidence="13 14" key="1">
    <citation type="submission" date="2023-04" db="EMBL/GenBank/DDBJ databases">
        <title>Genome of Basidiobolus ranarum AG-B5.</title>
        <authorList>
            <person name="Stajich J.E."/>
            <person name="Carter-House D."/>
            <person name="Gryganskyi A."/>
        </authorList>
    </citation>
    <scope>NUCLEOTIDE SEQUENCE [LARGE SCALE GENOMIC DNA]</scope>
    <source>
        <strain evidence="13 14">AG-B5</strain>
    </source>
</reference>
<dbReference type="InterPro" id="IPR011054">
    <property type="entry name" value="Rudment_hybrid_motif"/>
</dbReference>
<dbReference type="InterPro" id="IPR054350">
    <property type="entry name" value="PurT/PurK_preATP-grasp"/>
</dbReference>
<dbReference type="Pfam" id="PF17769">
    <property type="entry name" value="PurK_C"/>
    <property type="match status" value="1"/>
</dbReference>